<evidence type="ECO:0000256" key="1">
    <source>
        <dbReference type="ARBA" id="ARBA00022729"/>
    </source>
</evidence>
<dbReference type="Pfam" id="PF03548">
    <property type="entry name" value="LolA"/>
    <property type="match status" value="1"/>
</dbReference>
<organism evidence="3 4">
    <name type="scientific">Sphingomonas oleivorans</name>
    <dbReference type="NCBI Taxonomy" id="1735121"/>
    <lineage>
        <taxon>Bacteria</taxon>
        <taxon>Pseudomonadati</taxon>
        <taxon>Pseudomonadota</taxon>
        <taxon>Alphaproteobacteria</taxon>
        <taxon>Sphingomonadales</taxon>
        <taxon>Sphingomonadaceae</taxon>
        <taxon>Sphingomonas</taxon>
    </lineage>
</organism>
<dbReference type="InterPro" id="IPR029046">
    <property type="entry name" value="LolA/LolB/LppX"/>
</dbReference>
<dbReference type="Proteomes" id="UP000244162">
    <property type="component" value="Unassembled WGS sequence"/>
</dbReference>
<reference evidence="3 4" key="1">
    <citation type="submission" date="2017-09" db="EMBL/GenBank/DDBJ databases">
        <title>Sphingomonas panjinensis sp.nov., isolated from oil-contaminated soil.</title>
        <authorList>
            <person name="Wang L."/>
            <person name="Chen L."/>
        </authorList>
    </citation>
    <scope>NUCLEOTIDE SEQUENCE [LARGE SCALE GENOMIC DNA]</scope>
    <source>
        <strain evidence="3 4">FW-11</strain>
    </source>
</reference>
<dbReference type="EMBL" id="NWBU01000004">
    <property type="protein sequence ID" value="PTQ13404.1"/>
    <property type="molecule type" value="Genomic_DNA"/>
</dbReference>
<dbReference type="PANTHER" id="PTHR35869:SF1">
    <property type="entry name" value="OUTER-MEMBRANE LIPOPROTEIN CARRIER PROTEIN"/>
    <property type="match status" value="1"/>
</dbReference>
<protein>
    <submittedName>
        <fullName evidence="3">Cell envelope biogenesis protein LolA</fullName>
    </submittedName>
</protein>
<feature type="chain" id="PRO_5015469693" evidence="2">
    <location>
        <begin position="24"/>
        <end position="205"/>
    </location>
</feature>
<keyword evidence="4" id="KW-1185">Reference proteome</keyword>
<dbReference type="CDD" id="cd16325">
    <property type="entry name" value="LolA"/>
    <property type="match status" value="1"/>
</dbReference>
<proteinExistence type="predicted"/>
<dbReference type="PANTHER" id="PTHR35869">
    <property type="entry name" value="OUTER-MEMBRANE LIPOPROTEIN CARRIER PROTEIN"/>
    <property type="match status" value="1"/>
</dbReference>
<evidence type="ECO:0000256" key="2">
    <source>
        <dbReference type="SAM" id="SignalP"/>
    </source>
</evidence>
<evidence type="ECO:0000313" key="4">
    <source>
        <dbReference type="Proteomes" id="UP000244162"/>
    </source>
</evidence>
<dbReference type="SUPFAM" id="SSF89392">
    <property type="entry name" value="Prokaryotic lipoproteins and lipoprotein localization factors"/>
    <property type="match status" value="1"/>
</dbReference>
<dbReference type="InterPro" id="IPR004564">
    <property type="entry name" value="OM_lipoprot_carrier_LolA-like"/>
</dbReference>
<dbReference type="Gene3D" id="2.50.20.10">
    <property type="entry name" value="Lipoprotein localisation LolA/LolB/LppX"/>
    <property type="match status" value="1"/>
</dbReference>
<feature type="signal peptide" evidence="2">
    <location>
        <begin position="1"/>
        <end position="23"/>
    </location>
</feature>
<sequence length="205" mass="22355">MQRFLMAALLAAPVVVASAPAPAQTSSLQQISQHLRGVNTMTADFAQTDRNGKTLTGALTLKRPGRIRFQYQKGVPLLIVGDGKALTMIDYQVRQVSRWPIGNSPLSVLLDPSRDLSRYAKLVPSGDPNLLLLEGRDPKHPEFGTITIAFAKSASAPAGLLLQGWSVLDAQGNRSMVRLSNQRFNVPVSDKTFRWNDPRAKGPAR</sequence>
<gene>
    <name evidence="3" type="ORF">CLG96_04725</name>
</gene>
<evidence type="ECO:0000313" key="3">
    <source>
        <dbReference type="EMBL" id="PTQ13404.1"/>
    </source>
</evidence>
<comment type="caution">
    <text evidence="3">The sequence shown here is derived from an EMBL/GenBank/DDBJ whole genome shotgun (WGS) entry which is preliminary data.</text>
</comment>
<dbReference type="OrthoDB" id="9800501at2"/>
<name>A0A2T5G2N1_9SPHN</name>
<dbReference type="RefSeq" id="WP_107966636.1">
    <property type="nucleotide sequence ID" value="NZ_NWBU01000004.1"/>
</dbReference>
<dbReference type="AlphaFoldDB" id="A0A2T5G2N1"/>
<keyword evidence="1 2" id="KW-0732">Signal</keyword>
<accession>A0A2T5G2N1</accession>